<dbReference type="GO" id="GO:0019563">
    <property type="term" value="P:glycerol catabolic process"/>
    <property type="evidence" value="ECO:0007669"/>
    <property type="project" value="InterPro"/>
</dbReference>
<dbReference type="SUPFAM" id="SSF53062">
    <property type="entry name" value="PTS system fructose IIA component-like"/>
    <property type="match status" value="1"/>
</dbReference>
<comment type="function">
    <text evidence="2">Component of the dihydroxyacetone kinase complex, which is responsible for the phosphoenolpyruvate (PEP)-dependent phosphorylation of dihydroxyacetone. DhaM serves as the phosphoryl donor. Is phosphorylated by phosphoenolpyruvate in an EI- and HPr-dependent reaction, and a phosphorelay system on histidine residues finally leads to phosphoryl transfer to DhaL and dihydroxyacetone.</text>
</comment>
<evidence type="ECO:0000256" key="6">
    <source>
        <dbReference type="ARBA" id="ARBA00022679"/>
    </source>
</evidence>
<dbReference type="AlphaFoldDB" id="A0A939LRY6"/>
<name>A0A939LRY6_9CELL</name>
<evidence type="ECO:0000313" key="11">
    <source>
        <dbReference type="EMBL" id="MBO1751575.1"/>
    </source>
</evidence>
<comment type="catalytic activity">
    <reaction evidence="1">
        <text>dihydroxyacetone + phosphoenolpyruvate = dihydroxyacetone phosphate + pyruvate</text>
        <dbReference type="Rhea" id="RHEA:18381"/>
        <dbReference type="ChEBI" id="CHEBI:15361"/>
        <dbReference type="ChEBI" id="CHEBI:16016"/>
        <dbReference type="ChEBI" id="CHEBI:57642"/>
        <dbReference type="ChEBI" id="CHEBI:58702"/>
        <dbReference type="EC" id="2.7.1.121"/>
    </reaction>
</comment>
<comment type="subunit">
    <text evidence="7">Homodimer. The dihydroxyacetone kinase complex is composed of a homodimer of DhaM, a homodimer of DhaK and the subunit DhaL.</text>
</comment>
<keyword evidence="12" id="KW-1185">Reference proteome</keyword>
<dbReference type="PANTHER" id="PTHR38594:SF1">
    <property type="entry name" value="PEP-DEPENDENT DIHYDROXYACETONE KINASE, PHOSPHORYL DONOR SUBUNIT DHAM"/>
    <property type="match status" value="1"/>
</dbReference>
<dbReference type="GO" id="GO:0047324">
    <property type="term" value="F:phosphoenolpyruvate-glycerone phosphotransferase activity"/>
    <property type="evidence" value="ECO:0007669"/>
    <property type="project" value="UniProtKB-EC"/>
</dbReference>
<comment type="function">
    <text evidence="3">General (non sugar-specific) component of the phosphoenolpyruvate-dependent sugar phosphotransferase system (sugar PTS). This major carbohydrate active-transport system catalyzes the phosphorylation of incoming sugar substrates concomitantly with their translocation across the cell membrane. The phosphoryl group from phosphoenolpyruvate (PEP) is transferred to the phosphoryl carrier protein HPr by enzyme I. Phospho-HPr then transfers it to the PTS EIIA domain.</text>
</comment>
<evidence type="ECO:0000259" key="9">
    <source>
        <dbReference type="PROSITE" id="PS51096"/>
    </source>
</evidence>
<dbReference type="PROSITE" id="PS51096">
    <property type="entry name" value="PTS_EIIA_TYPE_4"/>
    <property type="match status" value="1"/>
</dbReference>
<dbReference type="Proteomes" id="UP000664209">
    <property type="component" value="Unassembled WGS sequence"/>
</dbReference>
<dbReference type="InterPro" id="IPR001020">
    <property type="entry name" value="PTS_HPr_His_P_site"/>
</dbReference>
<evidence type="ECO:0000256" key="8">
    <source>
        <dbReference type="SAM" id="MobiDB-lite"/>
    </source>
</evidence>
<dbReference type="PRINTS" id="PR00107">
    <property type="entry name" value="PHOSPHOCPHPR"/>
</dbReference>
<protein>
    <recommendedName>
        <fullName evidence="5">Phosphocarrier protein HPr</fullName>
        <ecNumber evidence="4">2.7.1.121</ecNumber>
    </recommendedName>
</protein>
<proteinExistence type="predicted"/>
<dbReference type="InterPro" id="IPR039643">
    <property type="entry name" value="DhaM"/>
</dbReference>
<evidence type="ECO:0000256" key="2">
    <source>
        <dbReference type="ARBA" id="ARBA00002788"/>
    </source>
</evidence>
<dbReference type="InterPro" id="IPR036662">
    <property type="entry name" value="PTS_EIIA_man-typ_sf"/>
</dbReference>
<dbReference type="Pfam" id="PF03610">
    <property type="entry name" value="EIIA-man"/>
    <property type="match status" value="1"/>
</dbReference>
<dbReference type="InterPro" id="IPR000032">
    <property type="entry name" value="HPr-like"/>
</dbReference>
<keyword evidence="11" id="KW-0418">Kinase</keyword>
<dbReference type="Pfam" id="PF00381">
    <property type="entry name" value="PTS-HPr"/>
    <property type="match status" value="1"/>
</dbReference>
<dbReference type="Gene3D" id="3.30.1340.10">
    <property type="entry name" value="HPr-like"/>
    <property type="match status" value="1"/>
</dbReference>
<dbReference type="PANTHER" id="PTHR38594">
    <property type="entry name" value="PEP-DEPENDENT DIHYDROXYACETONE KINASE, PHOSPHORYL DONOR SUBUNIT DHAM"/>
    <property type="match status" value="1"/>
</dbReference>
<evidence type="ECO:0000256" key="3">
    <source>
        <dbReference type="ARBA" id="ARBA00003681"/>
    </source>
</evidence>
<dbReference type="EC" id="2.7.1.121" evidence="4"/>
<dbReference type="Gene3D" id="3.40.50.510">
    <property type="entry name" value="Phosphotransferase system, mannose-type IIA component"/>
    <property type="match status" value="1"/>
</dbReference>
<dbReference type="InterPro" id="IPR035895">
    <property type="entry name" value="HPr-like_sf"/>
</dbReference>
<dbReference type="PROSITE" id="PS00369">
    <property type="entry name" value="PTS_HPR_HIS"/>
    <property type="match status" value="1"/>
</dbReference>
<dbReference type="RefSeq" id="WP_208055264.1">
    <property type="nucleotide sequence ID" value="NZ_JAGEMK010000003.1"/>
</dbReference>
<evidence type="ECO:0000256" key="1">
    <source>
        <dbReference type="ARBA" id="ARBA00001113"/>
    </source>
</evidence>
<dbReference type="GO" id="GO:0009401">
    <property type="term" value="P:phosphoenolpyruvate-dependent sugar phosphotransferase system"/>
    <property type="evidence" value="ECO:0007669"/>
    <property type="project" value="InterPro"/>
</dbReference>
<evidence type="ECO:0000256" key="4">
    <source>
        <dbReference type="ARBA" id="ARBA00012095"/>
    </source>
</evidence>
<evidence type="ECO:0000256" key="7">
    <source>
        <dbReference type="ARBA" id="ARBA00046577"/>
    </source>
</evidence>
<reference evidence="11" key="1">
    <citation type="submission" date="2021-03" db="EMBL/GenBank/DDBJ databases">
        <title>Actinotalea soli sp. nov., isolated from soil.</title>
        <authorList>
            <person name="Ping W."/>
            <person name="Zhang J."/>
        </authorList>
    </citation>
    <scope>NUCLEOTIDE SEQUENCE</scope>
    <source>
        <strain evidence="11">BY-33</strain>
    </source>
</reference>
<dbReference type="EMBL" id="JAGEMK010000003">
    <property type="protein sequence ID" value="MBO1751575.1"/>
    <property type="molecule type" value="Genomic_DNA"/>
</dbReference>
<dbReference type="InterPro" id="IPR004701">
    <property type="entry name" value="PTS_EIIA_man-typ"/>
</dbReference>
<organism evidence="11 12">
    <name type="scientific">Actinotalea soli</name>
    <dbReference type="NCBI Taxonomy" id="2819234"/>
    <lineage>
        <taxon>Bacteria</taxon>
        <taxon>Bacillati</taxon>
        <taxon>Actinomycetota</taxon>
        <taxon>Actinomycetes</taxon>
        <taxon>Micrococcales</taxon>
        <taxon>Cellulomonadaceae</taxon>
        <taxon>Actinotalea</taxon>
    </lineage>
</organism>
<feature type="region of interest" description="Disordered" evidence="8">
    <location>
        <begin position="129"/>
        <end position="160"/>
    </location>
</feature>
<evidence type="ECO:0000313" key="12">
    <source>
        <dbReference type="Proteomes" id="UP000664209"/>
    </source>
</evidence>
<evidence type="ECO:0000259" key="10">
    <source>
        <dbReference type="PROSITE" id="PS51350"/>
    </source>
</evidence>
<evidence type="ECO:0000256" key="5">
    <source>
        <dbReference type="ARBA" id="ARBA00020422"/>
    </source>
</evidence>
<feature type="domain" description="PTS EIIA type-4" evidence="9">
    <location>
        <begin position="2"/>
        <end position="129"/>
    </location>
</feature>
<accession>A0A939LRY6</accession>
<dbReference type="InterPro" id="IPR012844">
    <property type="entry name" value="DhaM_N"/>
</dbReference>
<dbReference type="NCBIfam" id="TIGR01003">
    <property type="entry name" value="PTS_HPr_family"/>
    <property type="match status" value="1"/>
</dbReference>
<keyword evidence="6" id="KW-0808">Transferase</keyword>
<dbReference type="NCBIfam" id="TIGR02364">
    <property type="entry name" value="dha_pts"/>
    <property type="match status" value="1"/>
</dbReference>
<feature type="domain" description="HPr" evidence="10">
    <location>
        <begin position="159"/>
        <end position="242"/>
    </location>
</feature>
<gene>
    <name evidence="11" type="primary">dhaM</name>
    <name evidence="11" type="ORF">J4G33_07125</name>
</gene>
<comment type="caution">
    <text evidence="11">The sequence shown here is derived from an EMBL/GenBank/DDBJ whole genome shotgun (WGS) entry which is preliminary data.</text>
</comment>
<dbReference type="SUPFAM" id="SSF55594">
    <property type="entry name" value="HPr-like"/>
    <property type="match status" value="1"/>
</dbReference>
<sequence length="242" mass="24022">MRPALVLVSHSQAAAEGVAEIARQMAPDVTVLPAGGFEGGVGTSPDRVLEAVSSATEAGAGVVLLTDLGSAVLTAEMVLEMLDEEVAARVRVPTAPFVEGAVAAAVEAQQGGDLDAVERAAVEAGRLFAPAPAQDPASQDDRVPAPGEAGTRADSTGESAHATVTLRNPLGLHARPAALLARAVAELGVPVTVDGVNAASVLELMRLGATGGQELTVVAHGPGAQAAVRAVVAQVAEGFGEA</sequence>
<dbReference type="GO" id="GO:0016020">
    <property type="term" value="C:membrane"/>
    <property type="evidence" value="ECO:0007669"/>
    <property type="project" value="InterPro"/>
</dbReference>
<dbReference type="PROSITE" id="PS51350">
    <property type="entry name" value="PTS_HPR_DOM"/>
    <property type="match status" value="1"/>
</dbReference>